<feature type="domain" description="G-patch" evidence="2">
    <location>
        <begin position="136"/>
        <end position="156"/>
    </location>
</feature>
<feature type="compositionally biased region" description="Basic and acidic residues" evidence="1">
    <location>
        <begin position="639"/>
        <end position="652"/>
    </location>
</feature>
<dbReference type="InterPro" id="IPR000467">
    <property type="entry name" value="G_patch_dom"/>
</dbReference>
<dbReference type="GO" id="GO:0005634">
    <property type="term" value="C:nucleus"/>
    <property type="evidence" value="ECO:0007669"/>
    <property type="project" value="TreeGrafter"/>
</dbReference>
<dbReference type="Pfam" id="PF26093">
    <property type="entry name" value="HTH_TGH"/>
    <property type="match status" value="1"/>
</dbReference>
<dbReference type="PANTHER" id="PTHR13384:SF19">
    <property type="entry name" value="G PATCH DOMAIN-CONTAINING PROTEIN 1"/>
    <property type="match status" value="1"/>
</dbReference>
<organism evidence="3">
    <name type="scientific">Castor canadensis</name>
    <name type="common">American beaver</name>
    <dbReference type="NCBI Taxonomy" id="51338"/>
    <lineage>
        <taxon>Eukaryota</taxon>
        <taxon>Metazoa</taxon>
        <taxon>Chordata</taxon>
        <taxon>Craniata</taxon>
        <taxon>Vertebrata</taxon>
        <taxon>Euteleostomi</taxon>
        <taxon>Mammalia</taxon>
        <taxon>Eutheria</taxon>
        <taxon>Euarchontoglires</taxon>
        <taxon>Glires</taxon>
        <taxon>Rodentia</taxon>
        <taxon>Castorimorpha</taxon>
        <taxon>Castoridae</taxon>
        <taxon>Castor</taxon>
    </lineage>
</organism>
<evidence type="ECO:0000256" key="1">
    <source>
        <dbReference type="SAM" id="MobiDB-lite"/>
    </source>
</evidence>
<protein>
    <recommendedName>
        <fullName evidence="2">G-patch domain-containing protein</fullName>
    </recommendedName>
</protein>
<feature type="compositionally biased region" description="Low complexity" evidence="1">
    <location>
        <begin position="841"/>
        <end position="850"/>
    </location>
</feature>
<accession>A0A8C0XQV4</accession>
<dbReference type="PANTHER" id="PTHR13384">
    <property type="entry name" value="G PATCH DOMAIN-CONTAINING PROTEIN 1"/>
    <property type="match status" value="1"/>
</dbReference>
<feature type="compositionally biased region" description="Basic and acidic residues" evidence="1">
    <location>
        <begin position="676"/>
        <end position="687"/>
    </location>
</feature>
<dbReference type="Ensembl" id="ENSCCNT00000038134.1">
    <property type="protein sequence ID" value="ENSCCNP00000030250.1"/>
    <property type="gene ID" value="ENSCCNG00000028969.1"/>
</dbReference>
<dbReference type="PROSITE" id="PS50174">
    <property type="entry name" value="G_PATCH"/>
    <property type="match status" value="1"/>
</dbReference>
<dbReference type="GO" id="GO:0003723">
    <property type="term" value="F:RNA binding"/>
    <property type="evidence" value="ECO:0007669"/>
    <property type="project" value="TreeGrafter"/>
</dbReference>
<feature type="compositionally biased region" description="Acidic residues" evidence="1">
    <location>
        <begin position="720"/>
        <end position="736"/>
    </location>
</feature>
<feature type="compositionally biased region" description="Low complexity" evidence="1">
    <location>
        <begin position="611"/>
        <end position="624"/>
    </location>
</feature>
<dbReference type="AlphaFoldDB" id="A0A8C0XQV4"/>
<name>A0A8C0XQV4_CASCN</name>
<dbReference type="Pfam" id="PF01585">
    <property type="entry name" value="G-patch"/>
    <property type="match status" value="1"/>
</dbReference>
<evidence type="ECO:0000259" key="2">
    <source>
        <dbReference type="PROSITE" id="PS50174"/>
    </source>
</evidence>
<gene>
    <name evidence="3" type="primary">LOC109696617</name>
</gene>
<reference evidence="3" key="1">
    <citation type="submission" date="2023-09" db="UniProtKB">
        <authorList>
            <consortium name="Ensembl"/>
        </authorList>
    </citation>
    <scope>IDENTIFICATION</scope>
</reference>
<feature type="compositionally biased region" description="Basic residues" evidence="1">
    <location>
        <begin position="797"/>
        <end position="833"/>
    </location>
</feature>
<feature type="region of interest" description="Disordered" evidence="1">
    <location>
        <begin position="611"/>
        <end position="868"/>
    </location>
</feature>
<sequence>MRGLECGSSTVLASKARDLSPDEEDLVSYGTGLEPLEEGEDFWRNHLGAFSWRFLLGYFNPSAQRKERADKSVLGPEDFMDEEDLSEFGIAPKAIVTTDDFASKTKDRIREKARQWCCDGPYPGATLLDDFITPAKLSVGFELLRKMGWKEGQGVGPRVKRRPRRQKPVYPGVKIYGCALPPGGSEGSEDEDDDYLPDNVTFAPKDDHACGFSPKITCTDWLTRVWTPTNRPCAGNLLEDVGLNKGRKLGISGQAFGVGALEEEDDDIYATETLSKYDTVLKDEEPGDGLYGWTAPRQYKSQKEPERDLRYIGKILDGFSLASKPLSSKKIYPPPELPRDYRPVHYFRPVLSESAGKAEEDAGTHSRHQLNASKRGELLGETPVQVCSATSVLEFLSQKDRERIKEMKQATDLKAAQLKARSLAQNAADSRAQPSAPDPRRCSWHMNLGGGTATPRASNFKPFAKDPEKQKRYEEFLVHMRKGQKDALERCLDSSMTEWERGREREEFARAAQLYVSSHSTLSSRFTHAKEDDDSGQVQVPRDQENDLTDKQSAVKMKMFGKLTRDTFEWHPDKLLCKRFNVPDPYPDSTLVGLPRVKRDKYSVFNFLTLPEPTSLPTTPAPSEKVPQNHGSNKSRKPSRWDTSKPEKKEDSISEFLSLARSKVGPPKQEASPQVSKEEERALEPPSDKGSQTVEEGGRPAMDLFKAIFASSSEEKSSSSEEEPGDSEDDQEGAEEAELKSVQETDTGGASAVHSELAPLPFPIQKMQIDEREEFGPRLPPVFCPNARQRLQTPPKERHKKNKDKHKTQKEHRRKKEKKKKHKKHKHKSKQKIKKSEKSSSSEGTDSSDSQSDEEGPSDLSPQELLKR</sequence>
<feature type="region of interest" description="Disordered" evidence="1">
    <location>
        <begin position="525"/>
        <end position="552"/>
    </location>
</feature>
<feature type="region of interest" description="Disordered" evidence="1">
    <location>
        <begin position="422"/>
        <end position="442"/>
    </location>
</feature>
<evidence type="ECO:0000313" key="3">
    <source>
        <dbReference type="Ensembl" id="ENSCCNP00000030250.1"/>
    </source>
</evidence>
<proteinExistence type="predicted"/>